<keyword evidence="1" id="KW-0812">Transmembrane</keyword>
<dbReference type="KEGG" id="pbr:PB2503_05102"/>
<reference evidence="2 3" key="2">
    <citation type="journal article" date="2011" name="J. Bacteriol.">
        <title>Complete genome sequence of strain HTCC2503T of Parvularcula bermudensis, the type species of the order "Parvularculales" in the class Alphaproteobacteria.</title>
        <authorList>
            <person name="Oh H.M."/>
            <person name="Kang I."/>
            <person name="Vergin K.L."/>
            <person name="Kang D."/>
            <person name="Rhee K.H."/>
            <person name="Giovannoni S.J."/>
            <person name="Cho J.C."/>
        </authorList>
    </citation>
    <scope>NUCLEOTIDE SEQUENCE [LARGE SCALE GENOMIC DNA]</scope>
    <source>
        <strain evidence="3">ATCC BAA-594 / HTCC2503 / KCTC 12087</strain>
    </source>
</reference>
<gene>
    <name evidence="2" type="ordered locus">PB2503_05102</name>
</gene>
<accession>E0TFT0</accession>
<protein>
    <submittedName>
        <fullName evidence="2">Uncharacterized protein</fullName>
    </submittedName>
</protein>
<feature type="transmembrane region" description="Helical" evidence="1">
    <location>
        <begin position="16"/>
        <end position="37"/>
    </location>
</feature>
<reference evidence="3" key="1">
    <citation type="submission" date="2010-08" db="EMBL/GenBank/DDBJ databases">
        <title>Genome sequence of Parvularcula bermudensis HTCC2503.</title>
        <authorList>
            <person name="Kang D.-M."/>
            <person name="Oh H.-M."/>
            <person name="Cho J.-C."/>
        </authorList>
    </citation>
    <scope>NUCLEOTIDE SEQUENCE [LARGE SCALE GENOMIC DNA]</scope>
    <source>
        <strain evidence="3">ATCC BAA-594 / HTCC2503 / KCTC 12087</strain>
    </source>
</reference>
<keyword evidence="1" id="KW-0472">Membrane</keyword>
<keyword evidence="3" id="KW-1185">Reference proteome</keyword>
<evidence type="ECO:0000256" key="1">
    <source>
        <dbReference type="SAM" id="Phobius"/>
    </source>
</evidence>
<keyword evidence="1" id="KW-1133">Transmembrane helix</keyword>
<dbReference type="RefSeq" id="WP_013300069.1">
    <property type="nucleotide sequence ID" value="NC_014414.1"/>
</dbReference>
<evidence type="ECO:0000313" key="3">
    <source>
        <dbReference type="Proteomes" id="UP000001302"/>
    </source>
</evidence>
<name>E0TFT0_PARBH</name>
<dbReference type="STRING" id="314260.PB2503_05102"/>
<evidence type="ECO:0000313" key="2">
    <source>
        <dbReference type="EMBL" id="ADM09095.1"/>
    </source>
</evidence>
<organism evidence="2 3">
    <name type="scientific">Parvularcula bermudensis (strain ATCC BAA-594 / HTCC2503 / KCTC 12087)</name>
    <dbReference type="NCBI Taxonomy" id="314260"/>
    <lineage>
        <taxon>Bacteria</taxon>
        <taxon>Pseudomonadati</taxon>
        <taxon>Pseudomonadota</taxon>
        <taxon>Alphaproteobacteria</taxon>
        <taxon>Parvularculales</taxon>
        <taxon>Parvularculaceae</taxon>
        <taxon>Parvularcula</taxon>
    </lineage>
</organism>
<dbReference type="AlphaFoldDB" id="E0TFT0"/>
<dbReference type="HOGENOM" id="CLU_1509202_0_0_5"/>
<sequence length="178" mass="18577">MAEPSPTRPNAYPLRWAIRGLIAVGAVFVLFVLVSAAQRPGSGGASLEDLAARIDGVTLSLLPPPTPASLRPALQNGGPILVLVVPPRCRSCAAGDLLPPLLDGRQIVIAAPDAWTRPEEGDVRIVPIASLPLGEEPSEPLIVLYEGGREIARGRAPDWDTQAATALLEGIRQAAPAP</sequence>
<dbReference type="EMBL" id="CP002156">
    <property type="protein sequence ID" value="ADM09095.1"/>
    <property type="molecule type" value="Genomic_DNA"/>
</dbReference>
<proteinExistence type="predicted"/>
<dbReference type="Proteomes" id="UP000001302">
    <property type="component" value="Chromosome"/>
</dbReference>